<evidence type="ECO:0000256" key="6">
    <source>
        <dbReference type="SAM" id="Phobius"/>
    </source>
</evidence>
<evidence type="ECO:0000256" key="2">
    <source>
        <dbReference type="ARBA" id="ARBA00022448"/>
    </source>
</evidence>
<evidence type="ECO:0000313" key="8">
    <source>
        <dbReference type="EMBL" id="KAK5535797.1"/>
    </source>
</evidence>
<feature type="transmembrane region" description="Helical" evidence="6">
    <location>
        <begin position="590"/>
        <end position="609"/>
    </location>
</feature>
<feature type="transmembrane region" description="Helical" evidence="6">
    <location>
        <begin position="256"/>
        <end position="275"/>
    </location>
</feature>
<dbReference type="InterPro" id="IPR036259">
    <property type="entry name" value="MFS_trans_sf"/>
</dbReference>
<gene>
    <name evidence="8" type="ORF">LTR25_005699</name>
</gene>
<dbReference type="GO" id="GO:0022857">
    <property type="term" value="F:transmembrane transporter activity"/>
    <property type="evidence" value="ECO:0007669"/>
    <property type="project" value="InterPro"/>
</dbReference>
<feature type="transmembrane region" description="Helical" evidence="6">
    <location>
        <begin position="495"/>
        <end position="520"/>
    </location>
</feature>
<dbReference type="Proteomes" id="UP001345827">
    <property type="component" value="Unassembled WGS sequence"/>
</dbReference>
<feature type="domain" description="Major facilitator superfamily (MFS) profile" evidence="7">
    <location>
        <begin position="96"/>
        <end position="614"/>
    </location>
</feature>
<feature type="transmembrane region" description="Helical" evidence="6">
    <location>
        <begin position="464"/>
        <end position="483"/>
    </location>
</feature>
<feature type="transmembrane region" description="Helical" evidence="6">
    <location>
        <begin position="164"/>
        <end position="180"/>
    </location>
</feature>
<keyword evidence="3 6" id="KW-0812">Transmembrane</keyword>
<evidence type="ECO:0000259" key="7">
    <source>
        <dbReference type="PROSITE" id="PS50850"/>
    </source>
</evidence>
<protein>
    <recommendedName>
        <fullName evidence="7">Major facilitator superfamily (MFS) profile domain-containing protein</fullName>
    </recommendedName>
</protein>
<dbReference type="InterPro" id="IPR053791">
    <property type="entry name" value="MFS_Tri12-like"/>
</dbReference>
<dbReference type="SUPFAM" id="SSF103473">
    <property type="entry name" value="MFS general substrate transporter"/>
    <property type="match status" value="1"/>
</dbReference>
<keyword evidence="2" id="KW-0813">Transport</keyword>
<dbReference type="CDD" id="cd06179">
    <property type="entry name" value="MFS_TRI12_like"/>
    <property type="match status" value="1"/>
</dbReference>
<keyword evidence="9" id="KW-1185">Reference proteome</keyword>
<dbReference type="InterPro" id="IPR010573">
    <property type="entry name" value="MFS_Str1/Tri12-like"/>
</dbReference>
<dbReference type="PANTHER" id="PTHR23501">
    <property type="entry name" value="MAJOR FACILITATOR SUPERFAMILY"/>
    <property type="match status" value="1"/>
</dbReference>
<proteinExistence type="predicted"/>
<comment type="subcellular location">
    <subcellularLocation>
        <location evidence="1">Membrane</location>
        <topology evidence="1">Multi-pass membrane protein</topology>
    </subcellularLocation>
</comment>
<comment type="caution">
    <text evidence="8">The sequence shown here is derived from an EMBL/GenBank/DDBJ whole genome shotgun (WGS) entry which is preliminary data.</text>
</comment>
<feature type="transmembrane region" description="Helical" evidence="6">
    <location>
        <begin position="186"/>
        <end position="209"/>
    </location>
</feature>
<evidence type="ECO:0000256" key="1">
    <source>
        <dbReference type="ARBA" id="ARBA00004141"/>
    </source>
</evidence>
<accession>A0AAV9Q7T5</accession>
<keyword evidence="4 6" id="KW-1133">Transmembrane helix</keyword>
<dbReference type="InterPro" id="IPR020846">
    <property type="entry name" value="MFS_dom"/>
</dbReference>
<keyword evidence="5 6" id="KW-0472">Membrane</keyword>
<evidence type="ECO:0000256" key="4">
    <source>
        <dbReference type="ARBA" id="ARBA00022989"/>
    </source>
</evidence>
<dbReference type="PANTHER" id="PTHR23501:SF195">
    <property type="entry name" value="PEP5"/>
    <property type="match status" value="1"/>
</dbReference>
<feature type="transmembrane region" description="Helical" evidence="6">
    <location>
        <begin position="439"/>
        <end position="458"/>
    </location>
</feature>
<evidence type="ECO:0000313" key="9">
    <source>
        <dbReference type="Proteomes" id="UP001345827"/>
    </source>
</evidence>
<feature type="transmembrane region" description="Helical" evidence="6">
    <location>
        <begin position="411"/>
        <end position="427"/>
    </location>
</feature>
<name>A0AAV9Q7T5_9PEZI</name>
<reference evidence="8 9" key="1">
    <citation type="submission" date="2023-06" db="EMBL/GenBank/DDBJ databases">
        <title>Black Yeasts Isolated from many extreme environments.</title>
        <authorList>
            <person name="Coleine C."/>
            <person name="Stajich J.E."/>
            <person name="Selbmann L."/>
        </authorList>
    </citation>
    <scope>NUCLEOTIDE SEQUENCE [LARGE SCALE GENOMIC DNA]</scope>
    <source>
        <strain evidence="8 9">CCFEE 5887</strain>
    </source>
</reference>
<dbReference type="PROSITE" id="PS50850">
    <property type="entry name" value="MFS"/>
    <property type="match status" value="1"/>
</dbReference>
<evidence type="ECO:0000256" key="3">
    <source>
        <dbReference type="ARBA" id="ARBA00022692"/>
    </source>
</evidence>
<sequence>MCHVFLDFSKGKLLHRYQHTIAYHLLAKGNMATNKGTADSVTANAPQPEEQQVKAAPYNEKTDALSDEKHLEDAGADAHNLVYDDVDEEPELHARTYVALLAMFVLNMVQVFALQGPPAVLSIIGKDLDNPDAQTWVPNSLSLVQAVLGPVISAASDTFQARKFILVGSSLISLVGAAIAPGSHDIYRLIAAQTLIGVGFASVPLAYAVPSEILPRKWRPMAQACMNIAAALGAISGPLIIGALTRANTQDGWRKFWWIQMALWAITAIGIFVGYRPPKRHTRLDHLSFWQKLTHLDLPGIGLLTAGLSLFLVGLNLGGGLYSWTNSRTLVTLVLGIVIMIAFGVYEWKGTRTGVLHHDLFKGGKDKGRTFAICVGLIFVEGIMLFSYIVFFPVMSANLFTTDPFITVARSQPYWIAGLVSALIWGYSSTRFRTIREPLFLGFLFFTAGMVGLCTIQPGDSFRQLAFCALAGFGFGAPLILIVTGVQLSTPHRLIATATAVVTSSRAVAATMFTAIYSAALNTGLDKKLPNDIAKAALAAGLPASSLKAFIGALAGGDTAALAGIPGVTPTIIAAGVAGLKQAFADSIRVVYIIAAAFGAVACILCLFLGDMRKTMNYAVDAPVEELHAKHHHNQQTA</sequence>
<dbReference type="Pfam" id="PF06609">
    <property type="entry name" value="TRI12"/>
    <property type="match status" value="1"/>
</dbReference>
<dbReference type="EMBL" id="JAXLQG010000009">
    <property type="protein sequence ID" value="KAK5535797.1"/>
    <property type="molecule type" value="Genomic_DNA"/>
</dbReference>
<dbReference type="GO" id="GO:0005886">
    <property type="term" value="C:plasma membrane"/>
    <property type="evidence" value="ECO:0007669"/>
    <property type="project" value="TreeGrafter"/>
</dbReference>
<evidence type="ECO:0000256" key="5">
    <source>
        <dbReference type="ARBA" id="ARBA00023136"/>
    </source>
</evidence>
<feature type="transmembrane region" description="Helical" evidence="6">
    <location>
        <begin position="329"/>
        <end position="348"/>
    </location>
</feature>
<feature type="transmembrane region" description="Helical" evidence="6">
    <location>
        <begin position="221"/>
        <end position="244"/>
    </location>
</feature>
<feature type="transmembrane region" description="Helical" evidence="6">
    <location>
        <begin position="296"/>
        <end position="317"/>
    </location>
</feature>
<organism evidence="8 9">
    <name type="scientific">Vermiconidia calcicola</name>
    <dbReference type="NCBI Taxonomy" id="1690605"/>
    <lineage>
        <taxon>Eukaryota</taxon>
        <taxon>Fungi</taxon>
        <taxon>Dikarya</taxon>
        <taxon>Ascomycota</taxon>
        <taxon>Pezizomycotina</taxon>
        <taxon>Dothideomycetes</taxon>
        <taxon>Dothideomycetidae</taxon>
        <taxon>Mycosphaerellales</taxon>
        <taxon>Extremaceae</taxon>
        <taxon>Vermiconidia</taxon>
    </lineage>
</organism>
<feature type="transmembrane region" description="Helical" evidence="6">
    <location>
        <begin position="369"/>
        <end position="391"/>
    </location>
</feature>
<dbReference type="AlphaFoldDB" id="A0AAV9Q7T5"/>
<dbReference type="Gene3D" id="1.20.1250.20">
    <property type="entry name" value="MFS general substrate transporter like domains"/>
    <property type="match status" value="1"/>
</dbReference>